<feature type="domain" description="NAC" evidence="6">
    <location>
        <begin position="10"/>
        <end position="168"/>
    </location>
</feature>
<dbReference type="AlphaFoldDB" id="A0A835EUX2"/>
<evidence type="ECO:0000256" key="3">
    <source>
        <dbReference type="ARBA" id="ARBA00023163"/>
    </source>
</evidence>
<dbReference type="GO" id="GO:0006355">
    <property type="term" value="P:regulation of DNA-templated transcription"/>
    <property type="evidence" value="ECO:0007669"/>
    <property type="project" value="InterPro"/>
</dbReference>
<comment type="caution">
    <text evidence="7">The sequence shown here is derived from an EMBL/GenBank/DDBJ whole genome shotgun (WGS) entry which is preliminary data.</text>
</comment>
<dbReference type="InterPro" id="IPR003441">
    <property type="entry name" value="NAC-dom"/>
</dbReference>
<dbReference type="Pfam" id="PF02365">
    <property type="entry name" value="NAM"/>
    <property type="match status" value="2"/>
</dbReference>
<dbReference type="PANTHER" id="PTHR31719">
    <property type="entry name" value="NAC TRANSCRIPTION FACTOR 56"/>
    <property type="match status" value="1"/>
</dbReference>
<sequence length="964" mass="104851">MEASRFGFNFPSAYKFDPTDAEIVAHYLLPRAAGVTNFPYSHALIDDDTCSCPPWELLRRHGHGGSDHAFFVGPPGDPSVNGGRTSRGVHPGRDGGPGGLWRGQKGEEADLVVSRGGGGGEMRIRYRRYNLTYYSRGEANTSGWVMHEYHILEPKMIPGAVLSRVKITERAKKKELKKKRKTAAGVAVVDDDISDRDDAAFVATTAKEQAAAAARSGDGNNVGYVVGETTPGGYYTDFLNAGEYYYNSNQLGPSSSSYLVDDHSTGNGIALKDGDAGTSGGGTGEVTGINRYTTDFYNYDYCEEDFSSYFNQGEGSGAMRFMLQILRVYLQPGKQMSCRLYRATTQRAYRVVIPGPSFPNRLQRGFLDTFREFNPELEVFHHKADYVVRAEHLVVEEEHVVTFPDVPEQYGDNGRSCSVIAFGQLRYLPEITEGLKGRGRVPMDQSPDAPCSRIVEQQVVLVFRRYDAAENGAIASPMPLKSDESSSGWMPESPRGRDRSGLLRRTPSGPSQGSENPIHISQPDGKSSWRDTNQNSEFEVISVLSAAEKQTTKKRKSGRQRRRRSTRTTMEASRFGFNLPPSYKFDPTDTDIVAHYLLPRAVGFPNPYAHAVIDADPCSCPPWELMRRHGHGDTDQALFFGPPRDPERRNKRADRTVAAGEDDGVGGTWDGQKSELTRLVLLRGGAGGGGGEMEITYKRHHLSYYHDDDGGGARKKRRRSSTSGWVMYDYQIVEPEHLSGIVLSRIKITDRTKKKKKKQGKRKKQRAGDGDGELQVVLPPGGPDQAGPSNYYLPPGPDEASPSNYHAALGPEQVGPSNYYAPPGPDEAGPSKYYDAPPVTGGEEYGGFVTGDDTGGCYVGDGGSNYSSYEGYGCYSNQVDGSGGDCFAAGDETTGGSCVGGGGAVAAGDSMGETTTGGSYVDGSDDYLNFDMDFGCNFDVDDDYCFNFGDNSSFGYPDGGNNGG</sequence>
<dbReference type="SUPFAM" id="SSF101941">
    <property type="entry name" value="NAC domain"/>
    <property type="match status" value="2"/>
</dbReference>
<dbReference type="Proteomes" id="UP000636709">
    <property type="component" value="Unassembled WGS sequence"/>
</dbReference>
<dbReference type="PROSITE" id="PS51005">
    <property type="entry name" value="NAC"/>
    <property type="match status" value="2"/>
</dbReference>
<accession>A0A835EUX2</accession>
<evidence type="ECO:0000256" key="2">
    <source>
        <dbReference type="ARBA" id="ARBA00023125"/>
    </source>
</evidence>
<dbReference type="InterPro" id="IPR036093">
    <property type="entry name" value="NAC_dom_sf"/>
</dbReference>
<keyword evidence="8" id="KW-1185">Reference proteome</keyword>
<proteinExistence type="predicted"/>
<dbReference type="GO" id="GO:0003677">
    <property type="term" value="F:DNA binding"/>
    <property type="evidence" value="ECO:0007669"/>
    <property type="project" value="UniProtKB-KW"/>
</dbReference>
<feature type="region of interest" description="Disordered" evidence="5">
    <location>
        <begin position="749"/>
        <end position="839"/>
    </location>
</feature>
<protein>
    <recommendedName>
        <fullName evidence="6">NAC domain-containing protein</fullName>
    </recommendedName>
</protein>
<name>A0A835EUX2_9POAL</name>
<feature type="compositionally biased region" description="Basic residues" evidence="5">
    <location>
        <begin position="552"/>
        <end position="566"/>
    </location>
</feature>
<dbReference type="Gene3D" id="2.170.150.80">
    <property type="entry name" value="NAC domain"/>
    <property type="match status" value="2"/>
</dbReference>
<evidence type="ECO:0000313" key="7">
    <source>
        <dbReference type="EMBL" id="KAF8711133.1"/>
    </source>
</evidence>
<keyword evidence="3" id="KW-0804">Transcription</keyword>
<evidence type="ECO:0000256" key="5">
    <source>
        <dbReference type="SAM" id="MobiDB-lite"/>
    </source>
</evidence>
<dbReference type="EMBL" id="JACEFO010001753">
    <property type="protein sequence ID" value="KAF8711133.1"/>
    <property type="molecule type" value="Genomic_DNA"/>
</dbReference>
<feature type="domain" description="NAC" evidence="6">
    <location>
        <begin position="579"/>
        <end position="749"/>
    </location>
</feature>
<feature type="region of interest" description="Disordered" evidence="5">
    <location>
        <begin position="74"/>
        <end position="104"/>
    </location>
</feature>
<reference evidence="7" key="1">
    <citation type="submission" date="2020-07" db="EMBL/GenBank/DDBJ databases">
        <title>Genome sequence and genetic diversity analysis of an under-domesticated orphan crop, white fonio (Digitaria exilis).</title>
        <authorList>
            <person name="Bennetzen J.L."/>
            <person name="Chen S."/>
            <person name="Ma X."/>
            <person name="Wang X."/>
            <person name="Yssel A.E.J."/>
            <person name="Chaluvadi S.R."/>
            <person name="Johnson M."/>
            <person name="Gangashetty P."/>
            <person name="Hamidou F."/>
            <person name="Sanogo M.D."/>
            <person name="Zwaenepoel A."/>
            <person name="Wallace J."/>
            <person name="Van De Peer Y."/>
            <person name="Van Deynze A."/>
        </authorList>
    </citation>
    <scope>NUCLEOTIDE SEQUENCE</scope>
    <source>
        <tissue evidence="7">Leaves</tissue>
    </source>
</reference>
<feature type="region of interest" description="Disordered" evidence="5">
    <location>
        <begin position="634"/>
        <end position="669"/>
    </location>
</feature>
<keyword evidence="4" id="KW-0539">Nucleus</keyword>
<dbReference type="PANTHER" id="PTHR31719:SF88">
    <property type="entry name" value="OS07G0272700 PROTEIN"/>
    <property type="match status" value="1"/>
</dbReference>
<evidence type="ECO:0000259" key="6">
    <source>
        <dbReference type="PROSITE" id="PS51005"/>
    </source>
</evidence>
<feature type="region of interest" description="Disordered" evidence="5">
    <location>
        <begin position="475"/>
        <end position="532"/>
    </location>
</feature>
<evidence type="ECO:0000256" key="4">
    <source>
        <dbReference type="ARBA" id="ARBA00023242"/>
    </source>
</evidence>
<feature type="region of interest" description="Disordered" evidence="5">
    <location>
        <begin position="548"/>
        <end position="570"/>
    </location>
</feature>
<dbReference type="OrthoDB" id="694530at2759"/>
<evidence type="ECO:0000313" key="8">
    <source>
        <dbReference type="Proteomes" id="UP000636709"/>
    </source>
</evidence>
<evidence type="ECO:0000256" key="1">
    <source>
        <dbReference type="ARBA" id="ARBA00023015"/>
    </source>
</evidence>
<gene>
    <name evidence="7" type="ORF">HU200_029141</name>
</gene>
<feature type="compositionally biased region" description="Basic residues" evidence="5">
    <location>
        <begin position="752"/>
        <end position="765"/>
    </location>
</feature>
<keyword evidence="2" id="KW-0238">DNA-binding</keyword>
<keyword evidence="1" id="KW-0805">Transcription regulation</keyword>
<organism evidence="7 8">
    <name type="scientific">Digitaria exilis</name>
    <dbReference type="NCBI Taxonomy" id="1010633"/>
    <lineage>
        <taxon>Eukaryota</taxon>
        <taxon>Viridiplantae</taxon>
        <taxon>Streptophyta</taxon>
        <taxon>Embryophyta</taxon>
        <taxon>Tracheophyta</taxon>
        <taxon>Spermatophyta</taxon>
        <taxon>Magnoliopsida</taxon>
        <taxon>Liliopsida</taxon>
        <taxon>Poales</taxon>
        <taxon>Poaceae</taxon>
        <taxon>PACMAD clade</taxon>
        <taxon>Panicoideae</taxon>
        <taxon>Panicodae</taxon>
        <taxon>Paniceae</taxon>
        <taxon>Anthephorinae</taxon>
        <taxon>Digitaria</taxon>
    </lineage>
</organism>